<evidence type="ECO:0000256" key="4">
    <source>
        <dbReference type="RuleBase" id="RU000304"/>
    </source>
</evidence>
<evidence type="ECO:0000256" key="1">
    <source>
        <dbReference type="ARBA" id="ARBA00022741"/>
    </source>
</evidence>
<evidence type="ECO:0000313" key="10">
    <source>
        <dbReference type="Proteomes" id="UP000662466"/>
    </source>
</evidence>
<proteinExistence type="inferred from homology"/>
<dbReference type="GO" id="GO:0035556">
    <property type="term" value="P:intracellular signal transduction"/>
    <property type="evidence" value="ECO:0007669"/>
    <property type="project" value="TreeGrafter"/>
</dbReference>
<dbReference type="Gene3D" id="1.10.510.10">
    <property type="entry name" value="Transferase(Phosphotransferase) domain 1"/>
    <property type="match status" value="1"/>
</dbReference>
<dbReference type="InterPro" id="IPR017441">
    <property type="entry name" value="Protein_kinase_ATP_BS"/>
</dbReference>
<keyword evidence="9" id="KW-1185">Reference proteome</keyword>
<dbReference type="SUPFAM" id="SSF56112">
    <property type="entry name" value="Protein kinase-like (PK-like)"/>
    <property type="match status" value="1"/>
</dbReference>
<evidence type="ECO:0000256" key="2">
    <source>
        <dbReference type="ARBA" id="ARBA00022840"/>
    </source>
</evidence>
<accession>A0A8H6PSS6</accession>
<dbReference type="OrthoDB" id="541276at2759"/>
<feature type="region of interest" description="Disordered" evidence="5">
    <location>
        <begin position="359"/>
        <end position="380"/>
    </location>
</feature>
<feature type="region of interest" description="Disordered" evidence="5">
    <location>
        <begin position="1"/>
        <end position="23"/>
    </location>
</feature>
<dbReference type="Pfam" id="PF00069">
    <property type="entry name" value="Pkinase"/>
    <property type="match status" value="1"/>
</dbReference>
<evidence type="ECO:0000313" key="8">
    <source>
        <dbReference type="EMBL" id="KAF7159411.1"/>
    </source>
</evidence>
<name>A0A8H6PSS6_9EURO</name>
<dbReference type="PROSITE" id="PS00108">
    <property type="entry name" value="PROTEIN_KINASE_ST"/>
    <property type="match status" value="1"/>
</dbReference>
<evidence type="ECO:0000313" key="9">
    <source>
        <dbReference type="Proteomes" id="UP000630445"/>
    </source>
</evidence>
<evidence type="ECO:0000313" key="7">
    <source>
        <dbReference type="EMBL" id="KAF7115964.1"/>
    </source>
</evidence>
<sequence>MLSPNPFSMYPPMLPTPPPSPPTTRAFAPEDRLGYLLANRLELTSILGVGAYGVVYTAVDIHTNVVYAVKALNKVGLDARQLKFQQREIKLHHLASQHPNVVSLVRIMDSVDCTYVVIEFCPEGDLFSSITEKGNFVGNDPLVKRVFLQILDAVQYCHSLGIYHRDLKPENILVTDQGLTVKLADFGLATTDYFTSDFGCGSTFYMSPGNYLSIFVLRSLADLIEECQQPNPRPLSCYASAPNDVWSLGVILVNLTCGRNPWKRASIEDSTFRAYLKDPFFLKSILPLSDDLVCILSRIFECDPSKRITIPELRQLILDCPQFTLNPVTPWVAPHGPLPYDVVSGPQVPVSVPVHTFNTQTSTSSSDSSHYSNYSESASSDSSCYTEVFTDMDSVPSMSSVEYEPETDCQGDLSMDSLTCKDISEAIVVQPDPQALCVC</sequence>
<dbReference type="PROSITE" id="PS00107">
    <property type="entry name" value="PROTEIN_KINASE_ATP"/>
    <property type="match status" value="1"/>
</dbReference>
<dbReference type="EMBL" id="JACBAD010002108">
    <property type="protein sequence ID" value="KAF7115964.1"/>
    <property type="molecule type" value="Genomic_DNA"/>
</dbReference>
<evidence type="ECO:0000256" key="3">
    <source>
        <dbReference type="PROSITE-ProRule" id="PRU10141"/>
    </source>
</evidence>
<gene>
    <name evidence="7" type="ORF">CNMCM5793_003797</name>
    <name evidence="8" type="ORF">CNMCM6106_006624</name>
</gene>
<feature type="compositionally biased region" description="Low complexity" evidence="5">
    <location>
        <begin position="1"/>
        <end position="11"/>
    </location>
</feature>
<organism evidence="8 10">
    <name type="scientific">Aspergillus hiratsukae</name>
    <dbReference type="NCBI Taxonomy" id="1194566"/>
    <lineage>
        <taxon>Eukaryota</taxon>
        <taxon>Fungi</taxon>
        <taxon>Dikarya</taxon>
        <taxon>Ascomycota</taxon>
        <taxon>Pezizomycotina</taxon>
        <taxon>Eurotiomycetes</taxon>
        <taxon>Eurotiomycetidae</taxon>
        <taxon>Eurotiales</taxon>
        <taxon>Aspergillaceae</taxon>
        <taxon>Aspergillus</taxon>
        <taxon>Aspergillus subgen. Fumigati</taxon>
    </lineage>
</organism>
<keyword evidence="1 3" id="KW-0547">Nucleotide-binding</keyword>
<feature type="domain" description="Protein kinase" evidence="6">
    <location>
        <begin position="41"/>
        <end position="332"/>
    </location>
</feature>
<dbReference type="AlphaFoldDB" id="A0A8H6PSS6"/>
<dbReference type="InterPro" id="IPR011009">
    <property type="entry name" value="Kinase-like_dom_sf"/>
</dbReference>
<dbReference type="Proteomes" id="UP000662466">
    <property type="component" value="Unassembled WGS sequence"/>
</dbReference>
<evidence type="ECO:0000259" key="6">
    <source>
        <dbReference type="PROSITE" id="PS50011"/>
    </source>
</evidence>
<reference evidence="8" key="1">
    <citation type="submission" date="2020-06" db="EMBL/GenBank/DDBJ databases">
        <title>Draft genome sequences of strains closely related to Aspergillus parafelis and Aspergillus hiratsukae.</title>
        <authorList>
            <person name="Dos Santos R.A.C."/>
            <person name="Rivero-Menendez O."/>
            <person name="Steenwyk J.L."/>
            <person name="Mead M.E."/>
            <person name="Goldman G.H."/>
            <person name="Alastruey-Izquierdo A."/>
            <person name="Rokas A."/>
        </authorList>
    </citation>
    <scope>NUCLEOTIDE SEQUENCE</scope>
    <source>
        <strain evidence="7">CNM-CM5793</strain>
        <strain evidence="8">CNM-CM6106</strain>
    </source>
</reference>
<keyword evidence="4" id="KW-0418">Kinase</keyword>
<keyword evidence="4" id="KW-0723">Serine/threonine-protein kinase</keyword>
<comment type="caution">
    <text evidence="8">The sequence shown here is derived from an EMBL/GenBank/DDBJ whole genome shotgun (WGS) entry which is preliminary data.</text>
</comment>
<dbReference type="InterPro" id="IPR008271">
    <property type="entry name" value="Ser/Thr_kinase_AS"/>
</dbReference>
<feature type="binding site" evidence="3">
    <location>
        <position position="70"/>
    </location>
    <ligand>
        <name>ATP</name>
        <dbReference type="ChEBI" id="CHEBI:30616"/>
    </ligand>
</feature>
<dbReference type="PROSITE" id="PS50011">
    <property type="entry name" value="PROTEIN_KINASE_DOM"/>
    <property type="match status" value="1"/>
</dbReference>
<dbReference type="CDD" id="cd13993">
    <property type="entry name" value="STKc_Pat1_like"/>
    <property type="match status" value="1"/>
</dbReference>
<dbReference type="PANTHER" id="PTHR24346:SF30">
    <property type="entry name" value="MATERNAL EMBRYONIC LEUCINE ZIPPER KINASE"/>
    <property type="match status" value="1"/>
</dbReference>
<dbReference type="SMART" id="SM00220">
    <property type="entry name" value="S_TKc"/>
    <property type="match status" value="1"/>
</dbReference>
<dbReference type="GO" id="GO:0005737">
    <property type="term" value="C:cytoplasm"/>
    <property type="evidence" value="ECO:0007669"/>
    <property type="project" value="TreeGrafter"/>
</dbReference>
<keyword evidence="2 3" id="KW-0067">ATP-binding</keyword>
<comment type="similarity">
    <text evidence="4">Belongs to the protein kinase superfamily.</text>
</comment>
<feature type="compositionally biased region" description="Low complexity" evidence="5">
    <location>
        <begin position="361"/>
        <end position="380"/>
    </location>
</feature>
<dbReference type="InterPro" id="IPR000719">
    <property type="entry name" value="Prot_kinase_dom"/>
</dbReference>
<feature type="compositionally biased region" description="Pro residues" evidence="5">
    <location>
        <begin position="12"/>
        <end position="22"/>
    </location>
</feature>
<dbReference type="EMBL" id="JACBAF010002276">
    <property type="protein sequence ID" value="KAF7159411.1"/>
    <property type="molecule type" value="Genomic_DNA"/>
</dbReference>
<dbReference type="PANTHER" id="PTHR24346">
    <property type="entry name" value="MAP/MICROTUBULE AFFINITY-REGULATING KINASE"/>
    <property type="match status" value="1"/>
</dbReference>
<dbReference type="GO" id="GO:0004674">
    <property type="term" value="F:protein serine/threonine kinase activity"/>
    <property type="evidence" value="ECO:0007669"/>
    <property type="project" value="UniProtKB-KW"/>
</dbReference>
<protein>
    <recommendedName>
        <fullName evidence="6">Protein kinase domain-containing protein</fullName>
    </recommendedName>
</protein>
<keyword evidence="4" id="KW-0808">Transferase</keyword>
<evidence type="ECO:0000256" key="5">
    <source>
        <dbReference type="SAM" id="MobiDB-lite"/>
    </source>
</evidence>
<dbReference type="FunFam" id="1.10.510.10:FF:000549">
    <property type="entry name" value="Protein serine/threonine kinase (Ran1), putative"/>
    <property type="match status" value="1"/>
</dbReference>
<dbReference type="Proteomes" id="UP000630445">
    <property type="component" value="Unassembled WGS sequence"/>
</dbReference>
<dbReference type="GO" id="GO:0005524">
    <property type="term" value="F:ATP binding"/>
    <property type="evidence" value="ECO:0007669"/>
    <property type="project" value="UniProtKB-UniRule"/>
</dbReference>